<keyword evidence="12" id="KW-1185">Reference proteome</keyword>
<dbReference type="PANTHER" id="PTHR43840:SF41">
    <property type="entry name" value="CATION-EFFLUX PUMP FIEF"/>
    <property type="match status" value="1"/>
</dbReference>
<gene>
    <name evidence="11" type="ORF">AQ619_17260</name>
</gene>
<keyword evidence="5 8" id="KW-0812">Transmembrane</keyword>
<evidence type="ECO:0000256" key="2">
    <source>
        <dbReference type="ARBA" id="ARBA00008114"/>
    </source>
</evidence>
<keyword evidence="3" id="KW-0813">Transport</keyword>
<comment type="subcellular location">
    <subcellularLocation>
        <location evidence="1">Membrane</location>
        <topology evidence="1">Multi-pass membrane protein</topology>
    </subcellularLocation>
</comment>
<keyword evidence="6 8" id="KW-1133">Transmembrane helix</keyword>
<dbReference type="GO" id="GO:0015093">
    <property type="term" value="F:ferrous iron transmembrane transporter activity"/>
    <property type="evidence" value="ECO:0007669"/>
    <property type="project" value="TreeGrafter"/>
</dbReference>
<dbReference type="OrthoDB" id="9806522at2"/>
<sequence>MTLSALSPETQALTRRVTALSVAVAAVLIVVKTLAWLASGSVAMLASLSDSGLDLVASLITFYAVRYAAEPPDAEHRFGHGKAEAFSSLMQGGLVFASGALIGQEAIRTLYHPRPVEQGGIAMAVMVVSMVLTLGLIIAQSKVLKSTGSIAVSGDRAHYAADLGSNAVALIGIGAAAFLGIVWIDAVAGLIVALWLIWGAIGVFREASHQLMDRELPDEDRKRIVALATEDPRVLGVHQLRTRASGPYVHMQMHADLEAGISLAEAHTIMVNAENRLLEAFPAADIIIHPDPRGKAESHGGLFAEAHHG</sequence>
<evidence type="ECO:0000256" key="6">
    <source>
        <dbReference type="ARBA" id="ARBA00022989"/>
    </source>
</evidence>
<dbReference type="RefSeq" id="WP_062150598.1">
    <property type="nucleotide sequence ID" value="NZ_CP013002.1"/>
</dbReference>
<name>A0A0P0P328_9CAUL</name>
<dbReference type="AlphaFoldDB" id="A0A0P0P328"/>
<dbReference type="Gene3D" id="3.30.70.1350">
    <property type="entry name" value="Cation efflux protein, cytoplasmic domain"/>
    <property type="match status" value="1"/>
</dbReference>
<evidence type="ECO:0000256" key="4">
    <source>
        <dbReference type="ARBA" id="ARBA00022475"/>
    </source>
</evidence>
<dbReference type="NCBIfam" id="TIGR01297">
    <property type="entry name" value="CDF"/>
    <property type="match status" value="1"/>
</dbReference>
<dbReference type="Pfam" id="PF01545">
    <property type="entry name" value="Cation_efflux"/>
    <property type="match status" value="1"/>
</dbReference>
<dbReference type="Pfam" id="PF16916">
    <property type="entry name" value="ZT_dimer"/>
    <property type="match status" value="1"/>
</dbReference>
<reference evidence="11 12" key="1">
    <citation type="submission" date="2015-10" db="EMBL/GenBank/DDBJ databases">
        <title>Conservation of the essential genome among Caulobacter and Brevundimonas species.</title>
        <authorList>
            <person name="Scott D."/>
            <person name="Ely B."/>
        </authorList>
    </citation>
    <scope>NUCLEOTIDE SEQUENCE [LARGE SCALE GENOMIC DNA]</scope>
    <source>
        <strain evidence="11 12">CB4</strain>
    </source>
</reference>
<feature type="transmembrane region" description="Helical" evidence="8">
    <location>
        <begin position="119"/>
        <end position="139"/>
    </location>
</feature>
<dbReference type="GO" id="GO:0015341">
    <property type="term" value="F:zinc efflux antiporter activity"/>
    <property type="evidence" value="ECO:0007669"/>
    <property type="project" value="TreeGrafter"/>
</dbReference>
<accession>A0A0P0P328</accession>
<evidence type="ECO:0000256" key="8">
    <source>
        <dbReference type="SAM" id="Phobius"/>
    </source>
</evidence>
<organism evidence="11 12">
    <name type="scientific">Caulobacter henricii</name>
    <dbReference type="NCBI Taxonomy" id="69395"/>
    <lineage>
        <taxon>Bacteria</taxon>
        <taxon>Pseudomonadati</taxon>
        <taxon>Pseudomonadota</taxon>
        <taxon>Alphaproteobacteria</taxon>
        <taxon>Caulobacterales</taxon>
        <taxon>Caulobacteraceae</taxon>
        <taxon>Caulobacter</taxon>
    </lineage>
</organism>
<dbReference type="InterPro" id="IPR027469">
    <property type="entry name" value="Cation_efflux_TMD_sf"/>
</dbReference>
<dbReference type="Proteomes" id="UP000056905">
    <property type="component" value="Chromosome"/>
</dbReference>
<dbReference type="STRING" id="69395.AQ619_17260"/>
<dbReference type="eggNOG" id="COG0053">
    <property type="taxonomic scope" value="Bacteria"/>
</dbReference>
<dbReference type="KEGG" id="chq:AQ619_17260"/>
<proteinExistence type="inferred from homology"/>
<dbReference type="Gene3D" id="1.20.1510.10">
    <property type="entry name" value="Cation efflux protein transmembrane domain"/>
    <property type="match status" value="1"/>
</dbReference>
<keyword evidence="4" id="KW-1003">Cell membrane</keyword>
<dbReference type="InterPro" id="IPR050291">
    <property type="entry name" value="CDF_Transporter"/>
</dbReference>
<dbReference type="InterPro" id="IPR058533">
    <property type="entry name" value="Cation_efflux_TM"/>
</dbReference>
<dbReference type="SUPFAM" id="SSF161111">
    <property type="entry name" value="Cation efflux protein transmembrane domain-like"/>
    <property type="match status" value="1"/>
</dbReference>
<evidence type="ECO:0000256" key="1">
    <source>
        <dbReference type="ARBA" id="ARBA00004141"/>
    </source>
</evidence>
<feature type="domain" description="Cation efflux protein transmembrane" evidence="9">
    <location>
        <begin position="20"/>
        <end position="212"/>
    </location>
</feature>
<evidence type="ECO:0000256" key="7">
    <source>
        <dbReference type="ARBA" id="ARBA00023136"/>
    </source>
</evidence>
<dbReference type="InterPro" id="IPR027470">
    <property type="entry name" value="Cation_efflux_CTD"/>
</dbReference>
<evidence type="ECO:0000259" key="9">
    <source>
        <dbReference type="Pfam" id="PF01545"/>
    </source>
</evidence>
<evidence type="ECO:0000313" key="12">
    <source>
        <dbReference type="Proteomes" id="UP000056905"/>
    </source>
</evidence>
<feature type="transmembrane region" description="Helical" evidence="8">
    <location>
        <begin position="17"/>
        <end position="38"/>
    </location>
</feature>
<dbReference type="PANTHER" id="PTHR43840">
    <property type="entry name" value="MITOCHONDRIAL METAL TRANSPORTER 1-RELATED"/>
    <property type="match status" value="1"/>
</dbReference>
<protein>
    <submittedName>
        <fullName evidence="11">Cation transporter</fullName>
    </submittedName>
</protein>
<evidence type="ECO:0000256" key="3">
    <source>
        <dbReference type="ARBA" id="ARBA00022448"/>
    </source>
</evidence>
<feature type="transmembrane region" description="Helical" evidence="8">
    <location>
        <begin position="159"/>
        <end position="181"/>
    </location>
</feature>
<evidence type="ECO:0000259" key="10">
    <source>
        <dbReference type="Pfam" id="PF16916"/>
    </source>
</evidence>
<evidence type="ECO:0000256" key="5">
    <source>
        <dbReference type="ARBA" id="ARBA00022692"/>
    </source>
</evidence>
<comment type="similarity">
    <text evidence="2">Belongs to the cation diffusion facilitator (CDF) transporter (TC 2.A.4) family.</text>
</comment>
<feature type="transmembrane region" description="Helical" evidence="8">
    <location>
        <begin position="187"/>
        <end position="204"/>
    </location>
</feature>
<dbReference type="GO" id="GO:0015086">
    <property type="term" value="F:cadmium ion transmembrane transporter activity"/>
    <property type="evidence" value="ECO:0007669"/>
    <property type="project" value="TreeGrafter"/>
</dbReference>
<dbReference type="InterPro" id="IPR002524">
    <property type="entry name" value="Cation_efflux"/>
</dbReference>
<feature type="domain" description="Cation efflux protein cytoplasmic" evidence="10">
    <location>
        <begin position="216"/>
        <end position="292"/>
    </location>
</feature>
<dbReference type="GO" id="GO:0005886">
    <property type="term" value="C:plasma membrane"/>
    <property type="evidence" value="ECO:0007669"/>
    <property type="project" value="TreeGrafter"/>
</dbReference>
<dbReference type="SUPFAM" id="SSF160240">
    <property type="entry name" value="Cation efflux protein cytoplasmic domain-like"/>
    <property type="match status" value="1"/>
</dbReference>
<keyword evidence="7 8" id="KW-0472">Membrane</keyword>
<dbReference type="GO" id="GO:0006882">
    <property type="term" value="P:intracellular zinc ion homeostasis"/>
    <property type="evidence" value="ECO:0007669"/>
    <property type="project" value="TreeGrafter"/>
</dbReference>
<dbReference type="InterPro" id="IPR036837">
    <property type="entry name" value="Cation_efflux_CTD_sf"/>
</dbReference>
<dbReference type="EMBL" id="CP013002">
    <property type="protein sequence ID" value="ALL14969.1"/>
    <property type="molecule type" value="Genomic_DNA"/>
</dbReference>
<evidence type="ECO:0000313" key="11">
    <source>
        <dbReference type="EMBL" id="ALL14969.1"/>
    </source>
</evidence>